<name>A0A1F6UJ30_9PROT</name>
<comment type="caution">
    <text evidence="3">The sequence shown here is derived from an EMBL/GenBank/DDBJ whole genome shotgun (WGS) entry which is preliminary data.</text>
</comment>
<dbReference type="PANTHER" id="PTHR35894">
    <property type="entry name" value="GENERAL SECRETION PATHWAY PROTEIN A-RELATED"/>
    <property type="match status" value="1"/>
</dbReference>
<dbReference type="AlphaFoldDB" id="A0A1F6UJ30"/>
<dbReference type="Pfam" id="PF13401">
    <property type="entry name" value="AAA_22"/>
    <property type="match status" value="1"/>
</dbReference>
<evidence type="ECO:0000259" key="2">
    <source>
        <dbReference type="Pfam" id="PF13401"/>
    </source>
</evidence>
<protein>
    <submittedName>
        <fullName evidence="3">AAA family ATPase</fullName>
    </submittedName>
</protein>
<dbReference type="PANTHER" id="PTHR35894:SF7">
    <property type="entry name" value="GENERAL SECRETION PATHWAY PROTEIN A-RELATED"/>
    <property type="match status" value="1"/>
</dbReference>
<feature type="transmembrane region" description="Helical" evidence="1">
    <location>
        <begin position="281"/>
        <end position="303"/>
    </location>
</feature>
<accession>A0A1F6UJ30</accession>
<evidence type="ECO:0000313" key="3">
    <source>
        <dbReference type="EMBL" id="OGI57366.1"/>
    </source>
</evidence>
<evidence type="ECO:0000313" key="4">
    <source>
        <dbReference type="Proteomes" id="UP000177950"/>
    </source>
</evidence>
<proteinExistence type="predicted"/>
<evidence type="ECO:0000256" key="1">
    <source>
        <dbReference type="SAM" id="Phobius"/>
    </source>
</evidence>
<dbReference type="InterPro" id="IPR027417">
    <property type="entry name" value="P-loop_NTPase"/>
</dbReference>
<dbReference type="Gene3D" id="3.40.50.300">
    <property type="entry name" value="P-loop containing nucleotide triphosphate hydrolases"/>
    <property type="match status" value="1"/>
</dbReference>
<dbReference type="EMBL" id="MFSV01000137">
    <property type="protein sequence ID" value="OGI57366.1"/>
    <property type="molecule type" value="Genomic_DNA"/>
</dbReference>
<gene>
    <name evidence="3" type="ORF">A2V58_05040</name>
</gene>
<keyword evidence="1" id="KW-0812">Transmembrane</keyword>
<sequence>MYTEHYGLQQLPFGITPDTHFFFAHSSYQEALNTLLVAARSGEGFLKVVGEVGTGKTLLCRKFLNQLETEGFVTAFIPNPYLEPMTLLLAVADELGVAYPENPNQHLLLKALTEFLITTHADGKRVALCLDEAQAMPTESLEALRLLTNLETESRKLLQVVLFGQPELDIRLDEPSIRQLKQRITFSSNLGTLNAQDVEYYLAHRLGIAGYRGARLFSREAVRRLHRASRGVPRLINILAHKALMAGFGEGARYITDHFVKLAILDTESARARSMTARRRWLRLWALLAALAASASALVWAHWL</sequence>
<reference evidence="3 4" key="1">
    <citation type="journal article" date="2016" name="Nat. Commun.">
        <title>Thousands of microbial genomes shed light on interconnected biogeochemical processes in an aquifer system.</title>
        <authorList>
            <person name="Anantharaman K."/>
            <person name="Brown C.T."/>
            <person name="Hug L.A."/>
            <person name="Sharon I."/>
            <person name="Castelle C.J."/>
            <person name="Probst A.J."/>
            <person name="Thomas B.C."/>
            <person name="Singh A."/>
            <person name="Wilkins M.J."/>
            <person name="Karaoz U."/>
            <person name="Brodie E.L."/>
            <person name="Williams K.H."/>
            <person name="Hubbard S.S."/>
            <person name="Banfield J.F."/>
        </authorList>
    </citation>
    <scope>NUCLEOTIDE SEQUENCE [LARGE SCALE GENOMIC DNA]</scope>
</reference>
<dbReference type="InterPro" id="IPR052026">
    <property type="entry name" value="ExeA_AAA_ATPase_DNA-bind"/>
</dbReference>
<dbReference type="InterPro" id="IPR049945">
    <property type="entry name" value="AAA_22"/>
</dbReference>
<feature type="domain" description="ORC1/DEAH AAA+ ATPase" evidence="2">
    <location>
        <begin position="40"/>
        <end position="171"/>
    </location>
</feature>
<keyword evidence="1" id="KW-0472">Membrane</keyword>
<dbReference type="SUPFAM" id="SSF52540">
    <property type="entry name" value="P-loop containing nucleoside triphosphate hydrolases"/>
    <property type="match status" value="1"/>
</dbReference>
<dbReference type="Proteomes" id="UP000177950">
    <property type="component" value="Unassembled WGS sequence"/>
</dbReference>
<organism evidence="3 4">
    <name type="scientific">Candidatus Muproteobacteria bacterium RBG_19FT_COMBO_61_10</name>
    <dbReference type="NCBI Taxonomy" id="1817761"/>
    <lineage>
        <taxon>Bacteria</taxon>
        <taxon>Pseudomonadati</taxon>
        <taxon>Pseudomonadota</taxon>
        <taxon>Candidatus Muproteobacteria</taxon>
    </lineage>
</organism>
<dbReference type="GO" id="GO:0016887">
    <property type="term" value="F:ATP hydrolysis activity"/>
    <property type="evidence" value="ECO:0007669"/>
    <property type="project" value="InterPro"/>
</dbReference>
<keyword evidence="1" id="KW-1133">Transmembrane helix</keyword>